<dbReference type="Gene3D" id="2.60.40.1120">
    <property type="entry name" value="Carboxypeptidase-like, regulatory domain"/>
    <property type="match status" value="1"/>
</dbReference>
<dbReference type="EMBL" id="PFKO01000013">
    <property type="protein sequence ID" value="PIY33916.1"/>
    <property type="molecule type" value="Genomic_DNA"/>
</dbReference>
<accession>A0A2M7PUP0</accession>
<name>A0A2M7PUP0_9BACT</name>
<sequence>MNGDKAVTATFAANTGCLLVKVYNPEGAGYGAGWVKLFNNSMTFGPYDTDANGWYTFTNIPVGTYTLTATRPGNSGWISPSVQVTITIGAVCQEVELRYTN</sequence>
<organism evidence="1 2">
    <name type="scientific">Candidatus Infernicultor aquiphilus</name>
    <dbReference type="NCBI Taxonomy" id="1805029"/>
    <lineage>
        <taxon>Bacteria</taxon>
        <taxon>Pseudomonadati</taxon>
        <taxon>Atribacterota</taxon>
        <taxon>Candidatus Phoenicimicrobiia</taxon>
        <taxon>Candidatus Pheonicimicrobiales</taxon>
        <taxon>Candidatus Phoenicimicrobiaceae</taxon>
        <taxon>Candidatus Infernicultor</taxon>
    </lineage>
</organism>
<evidence type="ECO:0000313" key="1">
    <source>
        <dbReference type="EMBL" id="PIY33916.1"/>
    </source>
</evidence>
<dbReference type="Proteomes" id="UP000230646">
    <property type="component" value="Unassembled WGS sequence"/>
</dbReference>
<dbReference type="GO" id="GO:0030246">
    <property type="term" value="F:carbohydrate binding"/>
    <property type="evidence" value="ECO:0007669"/>
    <property type="project" value="InterPro"/>
</dbReference>
<evidence type="ECO:0008006" key="3">
    <source>
        <dbReference type="Google" id="ProtNLM"/>
    </source>
</evidence>
<dbReference type="Pfam" id="PF13620">
    <property type="entry name" value="CarboxypepD_reg"/>
    <property type="match status" value="1"/>
</dbReference>
<evidence type="ECO:0000313" key="2">
    <source>
        <dbReference type="Proteomes" id="UP000230646"/>
    </source>
</evidence>
<dbReference type="InterPro" id="IPR013784">
    <property type="entry name" value="Carb-bd-like_fold"/>
</dbReference>
<reference evidence="1 2" key="1">
    <citation type="submission" date="2017-09" db="EMBL/GenBank/DDBJ databases">
        <title>Depth-based differentiation of microbial function through sediment-hosted aquifers and enrichment of novel symbionts in the deep terrestrial subsurface.</title>
        <authorList>
            <person name="Probst A.J."/>
            <person name="Ladd B."/>
            <person name="Jarett J.K."/>
            <person name="Geller-Mcgrath D.E."/>
            <person name="Sieber C.M."/>
            <person name="Emerson J.B."/>
            <person name="Anantharaman K."/>
            <person name="Thomas B.C."/>
            <person name="Malmstrom R."/>
            <person name="Stieglmeier M."/>
            <person name="Klingl A."/>
            <person name="Woyke T."/>
            <person name="Ryan C.M."/>
            <person name="Banfield J.F."/>
        </authorList>
    </citation>
    <scope>NUCLEOTIDE SEQUENCE [LARGE SCALE GENOMIC DNA]</scope>
    <source>
        <strain evidence="1">CG_4_10_14_3_um_filter_34_13</strain>
    </source>
</reference>
<comment type="caution">
    <text evidence="1">The sequence shown here is derived from an EMBL/GenBank/DDBJ whole genome shotgun (WGS) entry which is preliminary data.</text>
</comment>
<protein>
    <recommendedName>
        <fullName evidence="3">Rhamnogalacturonan lyase domain-containing protein</fullName>
    </recommendedName>
</protein>
<proteinExistence type="predicted"/>
<gene>
    <name evidence="1" type="ORF">COZ07_00390</name>
</gene>
<dbReference type="SUPFAM" id="SSF49452">
    <property type="entry name" value="Starch-binding domain-like"/>
    <property type="match status" value="1"/>
</dbReference>
<dbReference type="AlphaFoldDB" id="A0A2M7PUP0"/>